<evidence type="ECO:0000313" key="3">
    <source>
        <dbReference type="EMBL" id="RBQ21867.1"/>
    </source>
</evidence>
<dbReference type="GO" id="GO:0016491">
    <property type="term" value="F:oxidoreductase activity"/>
    <property type="evidence" value="ECO:0007669"/>
    <property type="project" value="UniProtKB-KW"/>
</dbReference>
<name>A0A366M748_9ACTN</name>
<keyword evidence="2" id="KW-0560">Oxidoreductase</keyword>
<keyword evidence="4" id="KW-1185">Reference proteome</keyword>
<dbReference type="OrthoDB" id="3542748at2"/>
<dbReference type="Gene3D" id="3.40.50.720">
    <property type="entry name" value="NAD(P)-binding Rossmann-like Domain"/>
    <property type="match status" value="1"/>
</dbReference>
<organism evidence="3 4">
    <name type="scientific">Spongiactinospora rosea</name>
    <dbReference type="NCBI Taxonomy" id="2248750"/>
    <lineage>
        <taxon>Bacteria</taxon>
        <taxon>Bacillati</taxon>
        <taxon>Actinomycetota</taxon>
        <taxon>Actinomycetes</taxon>
        <taxon>Streptosporangiales</taxon>
        <taxon>Streptosporangiaceae</taxon>
        <taxon>Spongiactinospora</taxon>
    </lineage>
</organism>
<dbReference type="PANTHER" id="PTHR43477:SF1">
    <property type="entry name" value="DIHYDROANTICAPSIN 7-DEHYDROGENASE"/>
    <property type="match status" value="1"/>
</dbReference>
<dbReference type="InterPro" id="IPR051122">
    <property type="entry name" value="SDR_DHRS6-like"/>
</dbReference>
<evidence type="ECO:0000256" key="1">
    <source>
        <dbReference type="ARBA" id="ARBA00006484"/>
    </source>
</evidence>
<reference evidence="3 4" key="1">
    <citation type="submission" date="2018-06" db="EMBL/GenBank/DDBJ databases">
        <title>Sphaerisporangium craniellae sp. nov., isolated from a marine sponge in the South China Sea.</title>
        <authorList>
            <person name="Li L."/>
        </authorList>
    </citation>
    <scope>NUCLEOTIDE SEQUENCE [LARGE SCALE GENOMIC DNA]</scope>
    <source>
        <strain evidence="3 4">LHW63015</strain>
    </source>
</reference>
<protein>
    <submittedName>
        <fullName evidence="3">Short-chain dehydrogenase</fullName>
    </submittedName>
</protein>
<evidence type="ECO:0000313" key="4">
    <source>
        <dbReference type="Proteomes" id="UP000253303"/>
    </source>
</evidence>
<dbReference type="InterPro" id="IPR002347">
    <property type="entry name" value="SDR_fam"/>
</dbReference>
<dbReference type="InterPro" id="IPR020904">
    <property type="entry name" value="Sc_DH/Rdtase_CS"/>
</dbReference>
<dbReference type="SUPFAM" id="SSF51735">
    <property type="entry name" value="NAD(P)-binding Rossmann-fold domains"/>
    <property type="match status" value="1"/>
</dbReference>
<sequence>MAAPARGNDGGMRFEGSVAFVTGAASGIGAATARRLAEEGARVLLCDIADEAGERVARDIVAAGGAAAYLHCDVAAPDDWAAAGEWVLAEYGRLDVLHANGPGRVVPAVPLGDLTEADWDLQLAVSLKAAYLGARTFLPLLAKDGGGAIVITSSVQARVGLPGCGPYAAAKGGLLSLTRQLAVEYAPEVRVNAVVPGPIMSPAWDDVAEAGRVATVAATPAGRFGRPDEVAAAVAFLAAPEASFITGAALTVDGGWSVAKTSA</sequence>
<dbReference type="CDD" id="cd05233">
    <property type="entry name" value="SDR_c"/>
    <property type="match status" value="1"/>
</dbReference>
<dbReference type="PANTHER" id="PTHR43477">
    <property type="entry name" value="DIHYDROANTICAPSIN 7-DEHYDROGENASE"/>
    <property type="match status" value="1"/>
</dbReference>
<dbReference type="Pfam" id="PF13561">
    <property type="entry name" value="adh_short_C2"/>
    <property type="match status" value="1"/>
</dbReference>
<comment type="caution">
    <text evidence="3">The sequence shown here is derived from an EMBL/GenBank/DDBJ whole genome shotgun (WGS) entry which is preliminary data.</text>
</comment>
<dbReference type="Proteomes" id="UP000253303">
    <property type="component" value="Unassembled WGS sequence"/>
</dbReference>
<accession>A0A366M748</accession>
<dbReference type="FunFam" id="3.40.50.720:FF:000084">
    <property type="entry name" value="Short-chain dehydrogenase reductase"/>
    <property type="match status" value="1"/>
</dbReference>
<dbReference type="PRINTS" id="PR00081">
    <property type="entry name" value="GDHRDH"/>
</dbReference>
<proteinExistence type="inferred from homology"/>
<dbReference type="InterPro" id="IPR036291">
    <property type="entry name" value="NAD(P)-bd_dom_sf"/>
</dbReference>
<dbReference type="AlphaFoldDB" id="A0A366M748"/>
<gene>
    <name evidence="3" type="ORF">DP939_04110</name>
</gene>
<evidence type="ECO:0000256" key="2">
    <source>
        <dbReference type="ARBA" id="ARBA00023002"/>
    </source>
</evidence>
<dbReference type="EMBL" id="QMEY01000001">
    <property type="protein sequence ID" value="RBQ21867.1"/>
    <property type="molecule type" value="Genomic_DNA"/>
</dbReference>
<comment type="similarity">
    <text evidence="1">Belongs to the short-chain dehydrogenases/reductases (SDR) family.</text>
</comment>
<dbReference type="PROSITE" id="PS00061">
    <property type="entry name" value="ADH_SHORT"/>
    <property type="match status" value="1"/>
</dbReference>